<feature type="domain" description="Domain X" evidence="2">
    <location>
        <begin position="587"/>
        <end position="673"/>
    </location>
</feature>
<evidence type="ECO:0000259" key="2">
    <source>
        <dbReference type="Pfam" id="PF01348"/>
    </source>
</evidence>
<dbReference type="GO" id="GO:0090615">
    <property type="term" value="P:mitochondrial mRNA processing"/>
    <property type="evidence" value="ECO:0007669"/>
    <property type="project" value="TreeGrafter"/>
</dbReference>
<dbReference type="Pfam" id="PF01348">
    <property type="entry name" value="Intron_maturas2"/>
    <property type="match status" value="1"/>
</dbReference>
<evidence type="ECO:0000259" key="1">
    <source>
        <dbReference type="Pfam" id="PF00078"/>
    </source>
</evidence>
<reference evidence="3 4" key="1">
    <citation type="journal article" date="2018" name="Science">
        <title>The opium poppy genome and morphinan production.</title>
        <authorList>
            <person name="Guo L."/>
            <person name="Winzer T."/>
            <person name="Yang X."/>
            <person name="Li Y."/>
            <person name="Ning Z."/>
            <person name="He Z."/>
            <person name="Teodor R."/>
            <person name="Lu Y."/>
            <person name="Bowser T.A."/>
            <person name="Graham I.A."/>
            <person name="Ye K."/>
        </authorList>
    </citation>
    <scope>NUCLEOTIDE SEQUENCE [LARGE SCALE GENOMIC DNA]</scope>
    <source>
        <strain evidence="4">cv. HN1</strain>
        <tissue evidence="3">Leaves</tissue>
    </source>
</reference>
<dbReference type="SUPFAM" id="SSF56672">
    <property type="entry name" value="DNA/RNA polymerases"/>
    <property type="match status" value="1"/>
</dbReference>
<dbReference type="InterPro" id="IPR043502">
    <property type="entry name" value="DNA/RNA_pol_sf"/>
</dbReference>
<accession>A0A4Y7JNY3</accession>
<dbReference type="STRING" id="3469.A0A4Y7JNY3"/>
<dbReference type="EMBL" id="CM010719">
    <property type="protein sequence ID" value="RZC61385.1"/>
    <property type="molecule type" value="Genomic_DNA"/>
</dbReference>
<evidence type="ECO:0008006" key="5">
    <source>
        <dbReference type="Google" id="ProtNLM"/>
    </source>
</evidence>
<dbReference type="GO" id="GO:0006315">
    <property type="term" value="P:homing of group II introns"/>
    <property type="evidence" value="ECO:0007669"/>
    <property type="project" value="TreeGrafter"/>
</dbReference>
<dbReference type="AlphaFoldDB" id="A0A4Y7JNY3"/>
<name>A0A4Y7JNY3_PAPSO</name>
<dbReference type="Gramene" id="RZC61385">
    <property type="protein sequence ID" value="RZC61385"/>
    <property type="gene ID" value="C5167_023136"/>
</dbReference>
<dbReference type="Pfam" id="PF00078">
    <property type="entry name" value="RVT_1"/>
    <property type="match status" value="1"/>
</dbReference>
<sequence>MIEKLRMGSFCKRDLVRCRAIGWQIQCMDATFVGSSCVIKRGRPVVQFQAYGLCSTPELMRNDSDKGIGMSLAKSLASVLDESPKPVERRPLTRMELKRLIESLVKKRVKEQYINGKFHDLLAEVIATPKILREAYDCIRLDSNIDFSVKGDDINFESIAKELLDGGFDVKANTFSIATKGENKKVLSIPNLKLKVVQEAIRIVVDVVYRPHFSKISHGYRSGRGCHSALKYITKEISDLRWGFTLHVKKKVDDSIFTQLISIMEDRIDDPRLYCILRNMFDADVLNLEFGGFPKGQGLPQEGVLAPTLMNIYLDQFDQEVYRIRMRYEALGDVDTNKDKQKSTLRNWFRRQLKEESSKNLVDESSSLKLHACRFMDEVFVAISGSNVKDAVEIKSDMQKYLQSSLHLDVDVTEVLPIDVHCGIHFLGTVVRIGVKESPAVRAVHKLKDKVQLFASQKQEIWDTMAIRIGKRSIGHGLKKVKESEIKQLADDNSILSQISHFRKAGMETDHWFMVLTKIWMQDLNARAQNSEEEVLAKYIAEPALPQELRISFDNFQRQAKEYVLSETATTLALLPDSISNQSTTITEVLAPIDVIRKKLLLYGLVNGGGYPRPIAALILQDNIEIIDWFSGLVRRWLKWFNHCTNFLEVKAIIINQVRMSCIRTLAAKHRIPECDIEKQFELELSGIPVTEDFELEMEDERSHSLVFDEDEALNYGISHCGLCLLSLTRLVSPSRPCECFIMGCRNAAPSVYTLNIMERQKFPGWKTGFSVSIHPSLNRRRFGLCKQHVRDLYIGRISLQSIDFGSWK</sequence>
<dbReference type="GO" id="GO:0005739">
    <property type="term" value="C:mitochondrion"/>
    <property type="evidence" value="ECO:0007669"/>
    <property type="project" value="TreeGrafter"/>
</dbReference>
<dbReference type="InterPro" id="IPR024937">
    <property type="entry name" value="Domain_X"/>
</dbReference>
<dbReference type="Proteomes" id="UP000316621">
    <property type="component" value="Chromosome 5"/>
</dbReference>
<evidence type="ECO:0000313" key="4">
    <source>
        <dbReference type="Proteomes" id="UP000316621"/>
    </source>
</evidence>
<dbReference type="PANTHER" id="PTHR33642">
    <property type="entry name" value="COX1/OXI3 INTRON 1 PROTEIN-RELATED"/>
    <property type="match status" value="1"/>
</dbReference>
<organism evidence="3 4">
    <name type="scientific">Papaver somniferum</name>
    <name type="common">Opium poppy</name>
    <dbReference type="NCBI Taxonomy" id="3469"/>
    <lineage>
        <taxon>Eukaryota</taxon>
        <taxon>Viridiplantae</taxon>
        <taxon>Streptophyta</taxon>
        <taxon>Embryophyta</taxon>
        <taxon>Tracheophyta</taxon>
        <taxon>Spermatophyta</taxon>
        <taxon>Magnoliopsida</taxon>
        <taxon>Ranunculales</taxon>
        <taxon>Papaveraceae</taxon>
        <taxon>Papaveroideae</taxon>
        <taxon>Papaver</taxon>
    </lineage>
</organism>
<gene>
    <name evidence="3" type="ORF">C5167_023136</name>
</gene>
<dbReference type="OMA" id="RICMRHE"/>
<feature type="domain" description="Reverse transcriptase" evidence="1">
    <location>
        <begin position="181"/>
        <end position="403"/>
    </location>
</feature>
<dbReference type="OrthoDB" id="1866033at2759"/>
<proteinExistence type="predicted"/>
<dbReference type="InterPro" id="IPR000477">
    <property type="entry name" value="RT_dom"/>
</dbReference>
<dbReference type="GO" id="GO:0003964">
    <property type="term" value="F:RNA-directed DNA polymerase activity"/>
    <property type="evidence" value="ECO:0007669"/>
    <property type="project" value="TreeGrafter"/>
</dbReference>
<keyword evidence="4" id="KW-1185">Reference proteome</keyword>
<evidence type="ECO:0000313" key="3">
    <source>
        <dbReference type="EMBL" id="RZC61385.1"/>
    </source>
</evidence>
<dbReference type="CDD" id="cd01651">
    <property type="entry name" value="RT_G2_intron"/>
    <property type="match status" value="1"/>
</dbReference>
<protein>
    <recommendedName>
        <fullName evidence="5">Domain X domain-containing protein</fullName>
    </recommendedName>
</protein>
<dbReference type="PANTHER" id="PTHR33642:SF3">
    <property type="entry name" value="NUCLEAR INTRON MATURASE 4, MITOCHONDRIAL"/>
    <property type="match status" value="1"/>
</dbReference>